<dbReference type="PROSITE" id="PS50925">
    <property type="entry name" value="BLUF"/>
    <property type="match status" value="1"/>
</dbReference>
<evidence type="ECO:0000259" key="1">
    <source>
        <dbReference type="PROSITE" id="PS50925"/>
    </source>
</evidence>
<sequence length="130" mass="14603">MIHVNSYRRIIYSSRSVGADGRADHQAILATSRRNNGMDGISGILWIGDGQYRQLLEGPADSVGEVYERIAKDPRHTDIVVLDDRMIDSPEFGEWAMAGLPGDRPQDAAERLRLLLRNAAPEIRRFFPVD</sequence>
<dbReference type="SMART" id="SM01034">
    <property type="entry name" value="BLUF"/>
    <property type="match status" value="1"/>
</dbReference>
<proteinExistence type="predicted"/>
<dbReference type="EMBL" id="LDTD01000079">
    <property type="protein sequence ID" value="KTT69011.1"/>
    <property type="molecule type" value="Genomic_DNA"/>
</dbReference>
<reference evidence="2 3" key="1">
    <citation type="journal article" date="2016" name="Front. Microbiol.">
        <title>Genomic Resource of Rice Seed Associated Bacteria.</title>
        <authorList>
            <person name="Midha S."/>
            <person name="Bansal K."/>
            <person name="Sharma S."/>
            <person name="Kumar N."/>
            <person name="Patil P.P."/>
            <person name="Chaudhry V."/>
            <person name="Patil P.B."/>
        </authorList>
    </citation>
    <scope>NUCLEOTIDE SEQUENCE [LARGE SCALE GENOMIC DNA]</scope>
    <source>
        <strain evidence="2 3">NS319</strain>
    </source>
</reference>
<dbReference type="Pfam" id="PF04940">
    <property type="entry name" value="BLUF"/>
    <property type="match status" value="1"/>
</dbReference>
<dbReference type="GO" id="GO:0009882">
    <property type="term" value="F:blue light photoreceptor activity"/>
    <property type="evidence" value="ECO:0007669"/>
    <property type="project" value="InterPro"/>
</dbReference>
<dbReference type="AlphaFoldDB" id="A0A147HVV0"/>
<dbReference type="PATRIC" id="fig|33051.3.peg.3575"/>
<dbReference type="SUPFAM" id="SSF54975">
    <property type="entry name" value="Acylphosphatase/BLUF domain-like"/>
    <property type="match status" value="1"/>
</dbReference>
<accession>A0A147HVV0</accession>
<evidence type="ECO:0000313" key="2">
    <source>
        <dbReference type="EMBL" id="KTT69011.1"/>
    </source>
</evidence>
<dbReference type="InterPro" id="IPR036046">
    <property type="entry name" value="Acylphosphatase-like_dom_sf"/>
</dbReference>
<feature type="domain" description="BLUF" evidence="1">
    <location>
        <begin position="7"/>
        <end position="98"/>
    </location>
</feature>
<gene>
    <name evidence="2" type="ORF">NS319_11840</name>
</gene>
<dbReference type="Proteomes" id="UP000072867">
    <property type="component" value="Unassembled WGS sequence"/>
</dbReference>
<protein>
    <recommendedName>
        <fullName evidence="1">BLUF domain-containing protein</fullName>
    </recommendedName>
</protein>
<dbReference type="RefSeq" id="WP_058733785.1">
    <property type="nucleotide sequence ID" value="NZ_LDTD01000079.1"/>
</dbReference>
<dbReference type="Gene3D" id="3.30.70.100">
    <property type="match status" value="1"/>
</dbReference>
<dbReference type="STRING" id="33051.SB4_16585"/>
<evidence type="ECO:0000313" key="3">
    <source>
        <dbReference type="Proteomes" id="UP000072867"/>
    </source>
</evidence>
<dbReference type="GO" id="GO:0071949">
    <property type="term" value="F:FAD binding"/>
    <property type="evidence" value="ECO:0007669"/>
    <property type="project" value="InterPro"/>
</dbReference>
<name>A0A147HVV0_9SPHN</name>
<organism evidence="2 3">
    <name type="scientific">Sphingomonas sanguinis</name>
    <dbReference type="NCBI Taxonomy" id="33051"/>
    <lineage>
        <taxon>Bacteria</taxon>
        <taxon>Pseudomonadati</taxon>
        <taxon>Pseudomonadota</taxon>
        <taxon>Alphaproteobacteria</taxon>
        <taxon>Sphingomonadales</taxon>
        <taxon>Sphingomonadaceae</taxon>
        <taxon>Sphingomonas</taxon>
    </lineage>
</organism>
<dbReference type="InterPro" id="IPR007024">
    <property type="entry name" value="BLUF_domain"/>
</dbReference>
<comment type="caution">
    <text evidence="2">The sequence shown here is derived from an EMBL/GenBank/DDBJ whole genome shotgun (WGS) entry which is preliminary data.</text>
</comment>